<dbReference type="PROSITE" id="PS00061">
    <property type="entry name" value="ADH_SHORT"/>
    <property type="match status" value="1"/>
</dbReference>
<protein>
    <submittedName>
        <fullName evidence="4">Short-subunit dehydrogenase</fullName>
    </submittedName>
</protein>
<dbReference type="EMBL" id="RKHY01000001">
    <property type="protein sequence ID" value="ROS44451.1"/>
    <property type="molecule type" value="Genomic_DNA"/>
</dbReference>
<dbReference type="SUPFAM" id="SSF51735">
    <property type="entry name" value="NAD(P)-binding Rossmann-fold domains"/>
    <property type="match status" value="1"/>
</dbReference>
<keyword evidence="2" id="KW-0560">Oxidoreductase</keyword>
<organism evidence="4 5">
    <name type="scientific">Amycolatopsis thermoflava</name>
    <dbReference type="NCBI Taxonomy" id="84480"/>
    <lineage>
        <taxon>Bacteria</taxon>
        <taxon>Bacillati</taxon>
        <taxon>Actinomycetota</taxon>
        <taxon>Actinomycetes</taxon>
        <taxon>Pseudonocardiales</taxon>
        <taxon>Pseudonocardiaceae</taxon>
        <taxon>Amycolatopsis</taxon>
        <taxon>Amycolatopsis methanolica group</taxon>
    </lineage>
</organism>
<dbReference type="Gene3D" id="3.40.50.720">
    <property type="entry name" value="NAD(P)-binding Rossmann-like Domain"/>
    <property type="match status" value="1"/>
</dbReference>
<dbReference type="Proteomes" id="UP000274843">
    <property type="component" value="Unassembled WGS sequence"/>
</dbReference>
<comment type="caution">
    <text evidence="4">The sequence shown here is derived from an EMBL/GenBank/DDBJ whole genome shotgun (WGS) entry which is preliminary data.</text>
</comment>
<dbReference type="GeneID" id="301848138"/>
<dbReference type="PANTHER" id="PTHR44196:SF1">
    <property type="entry name" value="DEHYDROGENASE_REDUCTASE SDR FAMILY MEMBER 7B"/>
    <property type="match status" value="1"/>
</dbReference>
<dbReference type="RefSeq" id="WP_027929295.1">
    <property type="nucleotide sequence ID" value="NZ_RKHY01000001.1"/>
</dbReference>
<comment type="similarity">
    <text evidence="1 3">Belongs to the short-chain dehydrogenases/reductases (SDR) family.</text>
</comment>
<dbReference type="Pfam" id="PF00106">
    <property type="entry name" value="adh_short"/>
    <property type="match status" value="1"/>
</dbReference>
<name>A0A3N2H6A5_9PSEU</name>
<dbReference type="GO" id="GO:0016020">
    <property type="term" value="C:membrane"/>
    <property type="evidence" value="ECO:0007669"/>
    <property type="project" value="TreeGrafter"/>
</dbReference>
<keyword evidence="5" id="KW-1185">Reference proteome</keyword>
<dbReference type="InterPro" id="IPR036291">
    <property type="entry name" value="NAD(P)-bd_dom_sf"/>
</dbReference>
<reference evidence="4 5" key="1">
    <citation type="submission" date="2018-11" db="EMBL/GenBank/DDBJ databases">
        <title>Sequencing the genomes of 1000 actinobacteria strains.</title>
        <authorList>
            <person name="Klenk H.-P."/>
        </authorList>
    </citation>
    <scope>NUCLEOTIDE SEQUENCE [LARGE SCALE GENOMIC DNA]</scope>
    <source>
        <strain evidence="4 5">DSM 44348</strain>
    </source>
</reference>
<dbReference type="InterPro" id="IPR002347">
    <property type="entry name" value="SDR_fam"/>
</dbReference>
<sequence length="226" mass="23585">MAHDRTAVVTGASRGLGLALTGALARRGWRVIADARDGDRLERALAGVSGVTAIAGDVADPGHRATLAEAAPDGVDLLVNNASALGPSPQPPLADYPLAELERVYAIDTIAPLALIQLLLPGLRRRRGRIIDISSDAAVEPYAGWGGYGSAKAALDQLTAVLAAEEPDVRVYACDPGDMNTDLQQQAFPGEDVSDRPSPETVVPALLRLAEGDLPSGRYVARDILP</sequence>
<accession>A0A3N2H6A5</accession>
<dbReference type="PRINTS" id="PR00080">
    <property type="entry name" value="SDRFAMILY"/>
</dbReference>
<evidence type="ECO:0000256" key="1">
    <source>
        <dbReference type="ARBA" id="ARBA00006484"/>
    </source>
</evidence>
<proteinExistence type="inferred from homology"/>
<gene>
    <name evidence="4" type="ORF">EDD35_6895</name>
</gene>
<dbReference type="GO" id="GO:0016491">
    <property type="term" value="F:oxidoreductase activity"/>
    <property type="evidence" value="ECO:0007669"/>
    <property type="project" value="UniProtKB-KW"/>
</dbReference>
<dbReference type="PANTHER" id="PTHR44196">
    <property type="entry name" value="DEHYDROGENASE/REDUCTASE SDR FAMILY MEMBER 7B"/>
    <property type="match status" value="1"/>
</dbReference>
<evidence type="ECO:0000256" key="2">
    <source>
        <dbReference type="ARBA" id="ARBA00023002"/>
    </source>
</evidence>
<dbReference type="InterPro" id="IPR020904">
    <property type="entry name" value="Sc_DH/Rdtase_CS"/>
</dbReference>
<dbReference type="PRINTS" id="PR00081">
    <property type="entry name" value="GDHRDH"/>
</dbReference>
<evidence type="ECO:0000256" key="3">
    <source>
        <dbReference type="RuleBase" id="RU000363"/>
    </source>
</evidence>
<evidence type="ECO:0000313" key="4">
    <source>
        <dbReference type="EMBL" id="ROS44451.1"/>
    </source>
</evidence>
<evidence type="ECO:0000313" key="5">
    <source>
        <dbReference type="Proteomes" id="UP000274843"/>
    </source>
</evidence>
<dbReference type="AlphaFoldDB" id="A0A3N2H6A5"/>